<dbReference type="GO" id="GO:0005743">
    <property type="term" value="C:mitochondrial inner membrane"/>
    <property type="evidence" value="ECO:0007669"/>
    <property type="project" value="TreeGrafter"/>
</dbReference>
<feature type="compositionally biased region" description="Basic residues" evidence="10">
    <location>
        <begin position="507"/>
        <end position="525"/>
    </location>
</feature>
<dbReference type="InterPro" id="IPR039421">
    <property type="entry name" value="Type_1_exporter"/>
</dbReference>
<keyword evidence="7" id="KW-0067">ATP-binding</keyword>
<reference evidence="14 15" key="1">
    <citation type="journal article" date="2017" name="G3 (Bethesda)">
        <title>First Draft Genome Sequence of the Pathogenic Fungus Lomentospora prolificans (Formerly Scedosporium prolificans).</title>
        <authorList>
            <person name="Luo R."/>
            <person name="Zimin A."/>
            <person name="Workman R."/>
            <person name="Fan Y."/>
            <person name="Pertea G."/>
            <person name="Grossman N."/>
            <person name="Wear M.P."/>
            <person name="Jia B."/>
            <person name="Miller H."/>
            <person name="Casadevall A."/>
            <person name="Timp W."/>
            <person name="Zhang S.X."/>
            <person name="Salzberg S.L."/>
        </authorList>
    </citation>
    <scope>NUCLEOTIDE SEQUENCE [LARGE SCALE GENOMIC DNA]</scope>
    <source>
        <strain evidence="14 15">JHH-5317</strain>
    </source>
</reference>
<evidence type="ECO:0000256" key="8">
    <source>
        <dbReference type="ARBA" id="ARBA00022989"/>
    </source>
</evidence>
<feature type="region of interest" description="Disordered" evidence="10">
    <location>
        <begin position="506"/>
        <end position="557"/>
    </location>
</feature>
<dbReference type="Proteomes" id="UP000233524">
    <property type="component" value="Unassembled WGS sequence"/>
</dbReference>
<dbReference type="FunFam" id="1.20.1560.10:FF:000057">
    <property type="entry name" value="ABC multidrug transporter SitT"/>
    <property type="match status" value="1"/>
</dbReference>
<dbReference type="PROSITE" id="PS00211">
    <property type="entry name" value="ABC_TRANSPORTER_1"/>
    <property type="match status" value="2"/>
</dbReference>
<feature type="domain" description="ABC transporter" evidence="12">
    <location>
        <begin position="435"/>
        <end position="747"/>
    </location>
</feature>
<dbReference type="PANTHER" id="PTHR43394:SF11">
    <property type="entry name" value="ATP-BINDING CASSETTE TRANSPORTER"/>
    <property type="match status" value="1"/>
</dbReference>
<name>A0A2N3N1S1_9PEZI</name>
<comment type="caution">
    <text evidence="14">The sequence shown here is derived from an EMBL/GenBank/DDBJ whole genome shotgun (WGS) entry which is preliminary data.</text>
</comment>
<dbReference type="FunFam" id="3.40.50.300:FF:000913">
    <property type="entry name" value="ABC multidrug transporter SitT"/>
    <property type="match status" value="1"/>
</dbReference>
<organism evidence="14 15">
    <name type="scientific">Lomentospora prolificans</name>
    <dbReference type="NCBI Taxonomy" id="41688"/>
    <lineage>
        <taxon>Eukaryota</taxon>
        <taxon>Fungi</taxon>
        <taxon>Dikarya</taxon>
        <taxon>Ascomycota</taxon>
        <taxon>Pezizomycotina</taxon>
        <taxon>Sordariomycetes</taxon>
        <taxon>Hypocreomycetidae</taxon>
        <taxon>Microascales</taxon>
        <taxon>Microascaceae</taxon>
        <taxon>Lomentospora</taxon>
    </lineage>
</organism>
<dbReference type="InterPro" id="IPR011527">
    <property type="entry name" value="ABC1_TM_dom"/>
</dbReference>
<dbReference type="PROSITE" id="PS50893">
    <property type="entry name" value="ABC_TRANSPORTER_2"/>
    <property type="match status" value="2"/>
</dbReference>
<feature type="transmembrane region" description="Helical" evidence="11">
    <location>
        <begin position="94"/>
        <end position="118"/>
    </location>
</feature>
<dbReference type="SUPFAM" id="SSF90123">
    <property type="entry name" value="ABC transporter transmembrane region"/>
    <property type="match status" value="2"/>
</dbReference>
<evidence type="ECO:0000256" key="3">
    <source>
        <dbReference type="ARBA" id="ARBA00022448"/>
    </source>
</evidence>
<evidence type="ECO:0000256" key="2">
    <source>
        <dbReference type="ARBA" id="ARBA00007577"/>
    </source>
</evidence>
<evidence type="ECO:0000313" key="14">
    <source>
        <dbReference type="EMBL" id="PKS06379.1"/>
    </source>
</evidence>
<accession>A0A2N3N1S1</accession>
<keyword evidence="15" id="KW-1185">Reference proteome</keyword>
<evidence type="ECO:0000256" key="7">
    <source>
        <dbReference type="ARBA" id="ARBA00022840"/>
    </source>
</evidence>
<evidence type="ECO:0000256" key="10">
    <source>
        <dbReference type="SAM" id="MobiDB-lite"/>
    </source>
</evidence>
<dbReference type="InterPro" id="IPR036640">
    <property type="entry name" value="ABC1_TM_sf"/>
</dbReference>
<evidence type="ECO:0000313" key="15">
    <source>
        <dbReference type="Proteomes" id="UP000233524"/>
    </source>
</evidence>
<feature type="domain" description="ABC transmembrane type-1" evidence="13">
    <location>
        <begin position="819"/>
        <end position="1108"/>
    </location>
</feature>
<feature type="compositionally biased region" description="Acidic residues" evidence="10">
    <location>
        <begin position="529"/>
        <end position="541"/>
    </location>
</feature>
<keyword evidence="8 11" id="KW-1133">Transmembrane helix</keyword>
<dbReference type="CDD" id="cd18578">
    <property type="entry name" value="ABC_6TM_Pgp_ABCB1_D2_like"/>
    <property type="match status" value="1"/>
</dbReference>
<dbReference type="PROSITE" id="PS50929">
    <property type="entry name" value="ABC_TM1F"/>
    <property type="match status" value="2"/>
</dbReference>
<comment type="similarity">
    <text evidence="2">Belongs to the ABC transporter superfamily. ABCB family. Multidrug resistance exporter (TC 3.A.1.201) subfamily.</text>
</comment>
<dbReference type="InterPro" id="IPR003593">
    <property type="entry name" value="AAA+_ATPase"/>
</dbReference>
<feature type="transmembrane region" description="Helical" evidence="11">
    <location>
        <begin position="861"/>
        <end position="880"/>
    </location>
</feature>
<evidence type="ECO:0000256" key="11">
    <source>
        <dbReference type="SAM" id="Phobius"/>
    </source>
</evidence>
<evidence type="ECO:0000256" key="5">
    <source>
        <dbReference type="ARBA" id="ARBA00022737"/>
    </source>
</evidence>
<dbReference type="GO" id="GO:0015421">
    <property type="term" value="F:ABC-type oligopeptide transporter activity"/>
    <property type="evidence" value="ECO:0007669"/>
    <property type="project" value="TreeGrafter"/>
</dbReference>
<evidence type="ECO:0000256" key="6">
    <source>
        <dbReference type="ARBA" id="ARBA00022741"/>
    </source>
</evidence>
<dbReference type="InterPro" id="IPR027417">
    <property type="entry name" value="P-loop_NTPase"/>
</dbReference>
<dbReference type="CDD" id="cd03249">
    <property type="entry name" value="ABC_MTABC3_MDL1_MDL2"/>
    <property type="match status" value="1"/>
</dbReference>
<feature type="transmembrane region" description="Helical" evidence="11">
    <location>
        <begin position="158"/>
        <end position="176"/>
    </location>
</feature>
<dbReference type="Pfam" id="PF00664">
    <property type="entry name" value="ABC_membrane"/>
    <property type="match status" value="2"/>
</dbReference>
<feature type="domain" description="ABC transporter" evidence="12">
    <location>
        <begin position="1143"/>
        <end position="1380"/>
    </location>
</feature>
<evidence type="ECO:0000256" key="1">
    <source>
        <dbReference type="ARBA" id="ARBA00004141"/>
    </source>
</evidence>
<dbReference type="InterPro" id="IPR003439">
    <property type="entry name" value="ABC_transporter-like_ATP-bd"/>
</dbReference>
<dbReference type="SUPFAM" id="SSF52540">
    <property type="entry name" value="P-loop containing nucleoside triphosphate hydrolases"/>
    <property type="match status" value="2"/>
</dbReference>
<feature type="region of interest" description="Disordered" evidence="10">
    <location>
        <begin position="1"/>
        <end position="61"/>
    </location>
</feature>
<dbReference type="Pfam" id="PF00005">
    <property type="entry name" value="ABC_tran"/>
    <property type="match status" value="3"/>
</dbReference>
<evidence type="ECO:0000259" key="12">
    <source>
        <dbReference type="PROSITE" id="PS50893"/>
    </source>
</evidence>
<dbReference type="InterPro" id="IPR017871">
    <property type="entry name" value="ABC_transporter-like_CS"/>
</dbReference>
<gene>
    <name evidence="14" type="ORF">jhhlp_007127</name>
</gene>
<dbReference type="VEuPathDB" id="FungiDB:jhhlp_007127"/>
<feature type="transmembrane region" description="Helical" evidence="11">
    <location>
        <begin position="234"/>
        <end position="254"/>
    </location>
</feature>
<keyword evidence="6" id="KW-0547">Nucleotide-binding</keyword>
<dbReference type="CDD" id="cd18577">
    <property type="entry name" value="ABC_6TM_Pgp_ABCB1_D1_like"/>
    <property type="match status" value="1"/>
</dbReference>
<sequence>MSEKEITAAESAPQASDALKTEQSKPDTAAGSEDTAVPVASDEEKKKTKEEEQAAKAHPEREAGFKDIVASSLMRRDQTNGSLRVFGYGTKWDYLAYVVGALSSIAAGISLPLVMVLFGQLVEKFQTFATPGAFDPSMVDPETARARVGEFQGEVDRLALYLTALFIVRFGCNYINKVTFRMVGIRMSSAVRAHFMRSLFAQSIHVLDTLPPGTAASMITTTANTLQIGISEKLGVLIEFTATMVAALVIAFIYSWSLTLVCFSATVFIMLTLGVLLPLILKGVSRHTKAEGKATAIATEALGSIRMIAACGAENRMLKRYKAWSEEARRLAQKVSPLISLQFGLVFFALWAVFGLAFWYGIKSFLEGRLSGVGDIVIVLMSSMMLVMSMERISTPLLALGKAMLAACQFFTIIDAPLPNAGHLKDPDASATDDITFENVTFAYPSRPHVKVLDDLSLKIEAGKLTAIVGPSGSGKSTIVGLLQRWYSLSDQYVIEKAIGKEEMEKRKKKAAKAKAREKRIKKGKSVSADDESSDEEDQPNTEEQSTGEPIKNTGRIASGKNAIDDIEAIWWRTQIGLVQQEPFLFNDTIYNNVAYGLIGSIWENESEEKKRELVKEACTEAFASEFIDRLPEASPLAAMNHPTTLGAKLSGGQRQRIAIARSIVRKPKILILDEATSAIDVRGEKIVQAALDKVAQNRTTITIAHRLSTIKKADRIIVLKKGKVVETGTHHSLLENPEGVYSGLVLAQKLNLGDTAEGDESEDSDEKLDTVMSRVKSGGQAAAEEDKDKKKGKGTSRSFFASFGRLLIEQRSLRLFLALTVFFAACVGAGIPILAWLFAKIIVVFNYVNDPDKMRSESEFWSLMWVVLAIGTGLSYFFMGSVSQHISVSVEDVYRKEYFESILYQEMPFFDNDDNAQGILTSRISGDPKLLQEMSGLNMAMVYSSVFSLLGGLIIAFIFAWKLAIVAFFVTVPIGLASAYFRVKYELEFEKVNNEVFDSSSKFAAETIGAFRTVSSLTLENTIATRYETLLRSHVVTAFRKALWTSLIFAFSDSSNLGCQALIFWYGGRLMLKGEIDNTAFFVCMMAVIQGAESAGQGLSFGPNAVQASEASNRILNVRESRNRDSISKDVVIADTEGGVKIELEDIHFKYPTRNIPVFKGLNLTIEKGQFAALVGASGCGKTSIISLLERFYNPAKGRILVNGTDIQDINVYSYRNYLSLVAQEPTLFQGTLRENILLGVDPETVTDEQLHAACRDASIHDFIASLPDGYNTNVGSKGVSLSGGQKQRVAIARALIRDPKVLLLDEATSSLDSESEKLVQAAFERAGKGRTMVVVAHRLATVQNADVIFVLGEGKLLEQGTHTELLKAKGVYWNMCHSQALDR</sequence>
<feature type="transmembrane region" description="Helical" evidence="11">
    <location>
        <begin position="941"/>
        <end position="960"/>
    </location>
</feature>
<dbReference type="STRING" id="41688.A0A2N3N1S1"/>
<dbReference type="GO" id="GO:0005524">
    <property type="term" value="F:ATP binding"/>
    <property type="evidence" value="ECO:0007669"/>
    <property type="project" value="UniProtKB-KW"/>
</dbReference>
<dbReference type="OrthoDB" id="6500128at2759"/>
<evidence type="ECO:0008006" key="16">
    <source>
        <dbReference type="Google" id="ProtNLM"/>
    </source>
</evidence>
<evidence type="ECO:0000256" key="4">
    <source>
        <dbReference type="ARBA" id="ARBA00022692"/>
    </source>
</evidence>
<keyword evidence="4 11" id="KW-0812">Transmembrane</keyword>
<feature type="transmembrane region" description="Helical" evidence="11">
    <location>
        <begin position="260"/>
        <end position="281"/>
    </location>
</feature>
<dbReference type="GO" id="GO:0016887">
    <property type="term" value="F:ATP hydrolysis activity"/>
    <property type="evidence" value="ECO:0007669"/>
    <property type="project" value="InterPro"/>
</dbReference>
<dbReference type="Gene3D" id="3.40.50.300">
    <property type="entry name" value="P-loop containing nucleotide triphosphate hydrolases"/>
    <property type="match status" value="2"/>
</dbReference>
<proteinExistence type="inferred from homology"/>
<keyword evidence="9 11" id="KW-0472">Membrane</keyword>
<dbReference type="EMBL" id="NLAX01001034">
    <property type="protein sequence ID" value="PKS06379.1"/>
    <property type="molecule type" value="Genomic_DNA"/>
</dbReference>
<protein>
    <recommendedName>
        <fullName evidence="16">ABC transporter</fullName>
    </recommendedName>
</protein>
<feature type="transmembrane region" description="Helical" evidence="11">
    <location>
        <begin position="816"/>
        <end position="849"/>
    </location>
</feature>
<feature type="compositionally biased region" description="Basic and acidic residues" evidence="10">
    <location>
        <begin position="42"/>
        <end position="61"/>
    </location>
</feature>
<dbReference type="PANTHER" id="PTHR43394">
    <property type="entry name" value="ATP-DEPENDENT PERMEASE MDL1, MITOCHONDRIAL"/>
    <property type="match status" value="1"/>
</dbReference>
<keyword evidence="3" id="KW-0813">Transport</keyword>
<comment type="subcellular location">
    <subcellularLocation>
        <location evidence="1">Membrane</location>
        <topology evidence="1">Multi-pass membrane protein</topology>
    </subcellularLocation>
</comment>
<dbReference type="SMART" id="SM00382">
    <property type="entry name" value="AAA"/>
    <property type="match status" value="2"/>
</dbReference>
<evidence type="ECO:0000256" key="9">
    <source>
        <dbReference type="ARBA" id="ARBA00023136"/>
    </source>
</evidence>
<feature type="domain" description="ABC transmembrane type-1" evidence="13">
    <location>
        <begin position="98"/>
        <end position="402"/>
    </location>
</feature>
<feature type="transmembrane region" description="Helical" evidence="11">
    <location>
        <begin position="966"/>
        <end position="984"/>
    </location>
</feature>
<evidence type="ECO:0000259" key="13">
    <source>
        <dbReference type="PROSITE" id="PS50929"/>
    </source>
</evidence>
<keyword evidence="5" id="KW-0677">Repeat</keyword>
<feature type="transmembrane region" description="Helical" evidence="11">
    <location>
        <begin position="338"/>
        <end position="362"/>
    </location>
</feature>
<dbReference type="GO" id="GO:0090374">
    <property type="term" value="P:oligopeptide export from mitochondrion"/>
    <property type="evidence" value="ECO:0007669"/>
    <property type="project" value="TreeGrafter"/>
</dbReference>
<dbReference type="Gene3D" id="1.20.1560.10">
    <property type="entry name" value="ABC transporter type 1, transmembrane domain"/>
    <property type="match status" value="1"/>
</dbReference>
<dbReference type="InParanoid" id="A0A2N3N1S1"/>